<dbReference type="PANTHER" id="PTHR35450">
    <property type="entry name" value="REVERSE TRANSCRIPTASE DOMAIN-CONTAINING PROTEIN"/>
    <property type="match status" value="1"/>
</dbReference>
<reference evidence="2" key="1">
    <citation type="submission" date="2025-08" db="UniProtKB">
        <authorList>
            <consortium name="RefSeq"/>
        </authorList>
    </citation>
    <scope>IDENTIFICATION</scope>
    <source>
        <tissue evidence="2">Gonads</tissue>
    </source>
</reference>
<dbReference type="PANTHER" id="PTHR35450:SF2">
    <property type="entry name" value="REVERSE TRANSCRIPTASE DOMAIN-CONTAINING PROTEIN"/>
    <property type="match status" value="1"/>
</dbReference>
<dbReference type="GeneID" id="115877939"/>
<dbReference type="AlphaFoldDB" id="A0A6J2XHG3"/>
<evidence type="ECO:0000313" key="2">
    <source>
        <dbReference type="RefSeq" id="XP_030750149.1"/>
    </source>
</evidence>
<dbReference type="Proteomes" id="UP000504635">
    <property type="component" value="Unplaced"/>
</dbReference>
<dbReference type="InParanoid" id="A0A6J2XHG3"/>
<accession>A0A6J2XHG3</accession>
<dbReference type="OrthoDB" id="5962029at2759"/>
<evidence type="ECO:0000313" key="1">
    <source>
        <dbReference type="Proteomes" id="UP000504635"/>
    </source>
</evidence>
<dbReference type="RefSeq" id="XP_030750149.1">
    <property type="nucleotide sequence ID" value="XM_030894289.1"/>
</dbReference>
<organism evidence="1 2">
    <name type="scientific">Sitophilus oryzae</name>
    <name type="common">Rice weevil</name>
    <name type="synonym">Curculio oryzae</name>
    <dbReference type="NCBI Taxonomy" id="7048"/>
    <lineage>
        <taxon>Eukaryota</taxon>
        <taxon>Metazoa</taxon>
        <taxon>Ecdysozoa</taxon>
        <taxon>Arthropoda</taxon>
        <taxon>Hexapoda</taxon>
        <taxon>Insecta</taxon>
        <taxon>Pterygota</taxon>
        <taxon>Neoptera</taxon>
        <taxon>Endopterygota</taxon>
        <taxon>Coleoptera</taxon>
        <taxon>Polyphaga</taxon>
        <taxon>Cucujiformia</taxon>
        <taxon>Curculionidae</taxon>
        <taxon>Dryophthorinae</taxon>
        <taxon>Sitophilus</taxon>
    </lineage>
</organism>
<sequence>MKYDTNAETSRNMKLKIREEIEKRRIERLKEKQLYQQFMRHLDKNFVNKKSSIQWFNGAGLKGETESLIMAAQNQALSTRYRQKKIFKQNVDSRCGLCHGSEEHVSHIIAGCTNLAATEYTHRHNKVAGYIHWNICKAFGMEVCAKYYEHIPETITNIKNKDNEVTVMWDLPIITDRQINANRPDIVVHDKKNKTCQLIDISVPDDSNVQLKENEKIMKYKDLEIEISRMWNAKSCTIPVIVGALGTIFKGAELHLNRIPGKSSIQEAQKITLLSTAHILRKVLN</sequence>
<keyword evidence="1" id="KW-1185">Reference proteome</keyword>
<name>A0A6J2XHG3_SITOR</name>
<dbReference type="KEGG" id="soy:115877939"/>
<protein>
    <submittedName>
        <fullName evidence="2">Uncharacterized protein LOC115877939</fullName>
    </submittedName>
</protein>
<gene>
    <name evidence="2" type="primary">LOC115877939</name>
</gene>
<proteinExistence type="predicted"/>